<dbReference type="RefSeq" id="WP_283400110.1">
    <property type="nucleotide sequence ID" value="NZ_FXUB01000001.1"/>
</dbReference>
<keyword evidence="3" id="KW-1185">Reference proteome</keyword>
<dbReference type="EMBL" id="FXUB01000001">
    <property type="protein sequence ID" value="SMP08348.1"/>
    <property type="molecule type" value="Genomic_DNA"/>
</dbReference>
<keyword evidence="1" id="KW-1133">Transmembrane helix</keyword>
<feature type="transmembrane region" description="Helical" evidence="1">
    <location>
        <begin position="273"/>
        <end position="293"/>
    </location>
</feature>
<feature type="transmembrane region" description="Helical" evidence="1">
    <location>
        <begin position="65"/>
        <end position="84"/>
    </location>
</feature>
<protein>
    <submittedName>
        <fullName evidence="2">Uncharacterized membrane protein</fullName>
    </submittedName>
</protein>
<evidence type="ECO:0000313" key="2">
    <source>
        <dbReference type="EMBL" id="SMP08348.1"/>
    </source>
</evidence>
<dbReference type="Proteomes" id="UP001157911">
    <property type="component" value="Unassembled WGS sequence"/>
</dbReference>
<feature type="transmembrane region" description="Helical" evidence="1">
    <location>
        <begin position="366"/>
        <end position="389"/>
    </location>
</feature>
<keyword evidence="1" id="KW-0472">Membrane</keyword>
<accession>A0ABY1NFK4</accession>
<comment type="caution">
    <text evidence="2">The sequence shown here is derived from an EMBL/GenBank/DDBJ whole genome shotgun (WGS) entry which is preliminary data.</text>
</comment>
<gene>
    <name evidence="2" type="ORF">SAMN06265339_0612</name>
</gene>
<keyword evidence="1" id="KW-0812">Transmembrane</keyword>
<proteinExistence type="predicted"/>
<feature type="transmembrane region" description="Helical" evidence="1">
    <location>
        <begin position="421"/>
        <end position="441"/>
    </location>
</feature>
<dbReference type="InterPro" id="IPR031617">
    <property type="entry name" value="PelG"/>
</dbReference>
<feature type="transmembrane region" description="Helical" evidence="1">
    <location>
        <begin position="163"/>
        <end position="182"/>
    </location>
</feature>
<evidence type="ECO:0000313" key="3">
    <source>
        <dbReference type="Proteomes" id="UP001157911"/>
    </source>
</evidence>
<sequence length="457" mass="51892">MAGISFELKRLLKSNRLSSILLSFAYSVSLSAGPWIVSIVAILVAGIVAGKVSGDNDFVRKCQIVITYVTALSLIVSSPLQLLFSRYVADRIFSKEIDRVLPNFIGALTLSMIAGLIFGLLVGLLYVRELSPVFVLLFAFLMSLFSGFWIANTVLTSLKSYKFVFASFLFGFGVMVLLAGLLQKYFVLGFLIAYFVGAGITFSLIVGYMFKSFPSDRLIEFDFLNRKRVYYSLAVAGVFYNLGIWIDKFLFWFSGSTGENVLGPFRASIVYDVPMFLAYLSIAPGMGFFFLKLEGEFAEYYQRYYDAVREGETLERILELGYEMLMAIRSLIQEVFRIQAIALVIVFLVEYALFKLFKLSLLYIPLFNILCLGTSLQLLFMVVLSLLFYFDLRREAVVSTVVFFVTNALFTYLSIKGGPYFYGYGFLFSLLFSFVFATLLLRRALYEIHYRTFMLNT</sequence>
<feature type="transmembrane region" description="Helical" evidence="1">
    <location>
        <begin position="133"/>
        <end position="151"/>
    </location>
</feature>
<feature type="transmembrane region" description="Helical" evidence="1">
    <location>
        <begin position="230"/>
        <end position="253"/>
    </location>
</feature>
<feature type="transmembrane region" description="Helical" evidence="1">
    <location>
        <begin position="20"/>
        <end position="45"/>
    </location>
</feature>
<feature type="transmembrane region" description="Helical" evidence="1">
    <location>
        <begin position="104"/>
        <end position="127"/>
    </location>
</feature>
<feature type="transmembrane region" description="Helical" evidence="1">
    <location>
        <begin position="396"/>
        <end position="415"/>
    </location>
</feature>
<dbReference type="Pfam" id="PF16933">
    <property type="entry name" value="PelG"/>
    <property type="match status" value="1"/>
</dbReference>
<organism evidence="2 3">
    <name type="scientific">Desulfurobacterium pacificum</name>
    <dbReference type="NCBI Taxonomy" id="240166"/>
    <lineage>
        <taxon>Bacteria</taxon>
        <taxon>Pseudomonadati</taxon>
        <taxon>Aquificota</taxon>
        <taxon>Aquificia</taxon>
        <taxon>Desulfurobacteriales</taxon>
        <taxon>Desulfurobacteriaceae</taxon>
        <taxon>Desulfurobacterium</taxon>
    </lineage>
</organism>
<reference evidence="2 3" key="1">
    <citation type="submission" date="2017-05" db="EMBL/GenBank/DDBJ databases">
        <authorList>
            <person name="Varghese N."/>
            <person name="Submissions S."/>
        </authorList>
    </citation>
    <scope>NUCLEOTIDE SEQUENCE [LARGE SCALE GENOMIC DNA]</scope>
    <source>
        <strain evidence="2 3">DSM 15522</strain>
    </source>
</reference>
<feature type="transmembrane region" description="Helical" evidence="1">
    <location>
        <begin position="188"/>
        <end position="210"/>
    </location>
</feature>
<feature type="transmembrane region" description="Helical" evidence="1">
    <location>
        <begin position="335"/>
        <end position="354"/>
    </location>
</feature>
<name>A0ABY1NFK4_9BACT</name>
<evidence type="ECO:0000256" key="1">
    <source>
        <dbReference type="SAM" id="Phobius"/>
    </source>
</evidence>